<proteinExistence type="predicted"/>
<protein>
    <recommendedName>
        <fullName evidence="2">RAVE complex protein Rav1 C-terminal domain-containing protein</fullName>
    </recommendedName>
</protein>
<organism evidence="3 4">
    <name type="scientific">Trichoglossum hirsutum</name>
    <dbReference type="NCBI Taxonomy" id="265104"/>
    <lineage>
        <taxon>Eukaryota</taxon>
        <taxon>Fungi</taxon>
        <taxon>Dikarya</taxon>
        <taxon>Ascomycota</taxon>
        <taxon>Pezizomycotina</taxon>
        <taxon>Geoglossomycetes</taxon>
        <taxon>Geoglossales</taxon>
        <taxon>Geoglossaceae</taxon>
        <taxon>Trichoglossum</taxon>
    </lineage>
</organism>
<sequence>MGMDCHSTSDVPKADQGGDASSEYGSDFTPEEEELLNELLSKVSTAAVQRVDEDHKFSSTPTHRILKRKPWPDSYESKLEEGVTVSVEESGDSAQCNETRSRECSTATRSSADFKTDDARSPLERFRTPPKKALSVTDLISPAWCELQYFYALAKHGRVKRTPVMKRGSAVHKTLEEQVHKTVPVDVATTEDAWGLRFWNVIQGLRTLRVTGMTRELEVWGLVDGLPVNGVIDEISFVCPDEDLEPEELSNKESARNAAAQQSLITNFIAPPGVNSDDRVLGKGRVPSRKVYLTDVKTRKRESLPNGASFRPTFFQLMLYRRFFSDLASNRFDADALFRHYKLDPSANFSDSLISQMAALGWYDHNSSGTSLSTEGWAPEGDRDPLDLLLENNSLEMLWGLMIQEFHRTVPAGAEGVGVVLKAEYRSQADGSIFGQKTFLHKDEVLDKYLADEMMWWKGKREARGVSIEEAYKCQSCEFASDCEWRIAKIEESTQNYRKKRIGIGRLEINIAYYSLSVLMRTLLPGKPQAGLQAVCVGQYEGKSLIAYVSSNALVVLAAADEILQTIYNDDEGELKAVVLDEASGRFATCSSSKVYIYKPYGKDEGMLKGGTKIGLDRWSFQCAVPSSIDDEVISTLSWGSDEELLVGGDSLTLIATNGSQSVLWTNKLANPAKLALFSYDASLIGSTGRYDRLVKVWRRLSYGSDEVRFDFTYLPHPNTVTGMHWRKPRHREQTIENVLYTLCADSKLRIWAPTNAHNLQILQLWAIIDLQESIKPRRLSASGHSSARFAFVIDSRDFTLATERAVQRTPKGEQEHHALEHLIAVANKSPEVCVVLDDRGNMSAWGIENVGCKSRKTTDIFNIAHVEGLKLSLPEGAIGSEQYVQFYNFCGGQSAAELTILAHYFDGRIEWLEGRVEEFFDPSPRKQRLVSRCVWSGHAGPIKKIVRTAAGEALVSRTNDNEGLVWRQKSALDGTTLVRQSIVNVPEHIHRTCVLNEGDFVLFLHHGSISLWDTRNTRAIHVATCDYEIEGKPLCLILIPEVEPMAKLAHVATISSEMKGVAWEVRPPIDKIPNGTTNGGGPEIPLCEFARFDLGSQDDLCFVLPVDPAGSVITISGFVDTFARDIAISYTDSGVLRSWTAKVDHDDRDMHWLITSTVETGIENPSLASGTSIRKIALVDAEKTELTIWDSRGAQLEHKQRFEAQEMINDLDWTSTPDGQSILAVGFGHRVLLLSQLRYDYLNAGPAWASIREIRIQDFTPHPIGDSTWLSRGILVVGAGNQLFVYDKKIESTDELISDMRLPSHQLPHKDLFDVVTRLNGPLPVFHPQFLAQCVLSGKPMLVQRILINLHKKLKFFSEGDELDSFLGIPLEEFLTTAEEVRNRGCDIGPKTDKTKDQMQSVKAKIREHSSYADFVDEDESNTFTEAIAASINEKLAKIAIPQLSGQEQIHLAGIIECIGTVEKHRRSMDDNASRYLLFFKEYILRKSQVTSEKADLSWREIVWAFHCGSQEILVDLVSHQSQGRMLWGHARESGMFMWIKDLTTLRAQFEAIARNHYTGTNEKNPIDCSLYYLALRKKNVLLGLWRMATWNREQAATRKFLSNNFEEPRWKIAALKNAYVLLGKHRFEYAVAFFLLADRLKDAVNVCWNQLDDIQLAIAVARVYEGDSGPVLRELLEERVLPRAAREGNRWLATWAFWMLNRRDMAVRTLVSPVYTLLERTESPGLEARLFLSDDPALVVLYRQLREKTLQTLRGATKISPLVEWNFILHNARLYDRMGCDLLALELVRNWEFLRQPPEQKRALKTAPDPRLMLRRRSSLVVADLPNLGILAEMKSPPTVFEEPEVSSLLDNFGF</sequence>
<dbReference type="Pfam" id="PF12234">
    <property type="entry name" value="Rav1p_C"/>
    <property type="match status" value="1"/>
</dbReference>
<dbReference type="Pfam" id="PF09810">
    <property type="entry name" value="Exo5"/>
    <property type="match status" value="1"/>
</dbReference>
<dbReference type="Gene3D" id="2.130.10.10">
    <property type="entry name" value="YVTN repeat-like/Quinoprotein amine dehydrogenase"/>
    <property type="match status" value="1"/>
</dbReference>
<dbReference type="InterPro" id="IPR022033">
    <property type="entry name" value="Rav1p_C"/>
</dbReference>
<name>A0A9P8RRM9_9PEZI</name>
<evidence type="ECO:0000256" key="1">
    <source>
        <dbReference type="SAM" id="MobiDB-lite"/>
    </source>
</evidence>
<feature type="domain" description="RAVE complex protein Rav1 C-terminal" evidence="2">
    <location>
        <begin position="1135"/>
        <end position="1789"/>
    </location>
</feature>
<feature type="compositionally biased region" description="Polar residues" evidence="1">
    <location>
        <begin position="1"/>
        <end position="10"/>
    </location>
</feature>
<evidence type="ECO:0000259" key="2">
    <source>
        <dbReference type="Pfam" id="PF12234"/>
    </source>
</evidence>
<dbReference type="GO" id="GO:0043291">
    <property type="term" value="C:RAVE complex"/>
    <property type="evidence" value="ECO:0007669"/>
    <property type="project" value="TreeGrafter"/>
</dbReference>
<dbReference type="PANTHER" id="PTHR13950">
    <property type="entry name" value="RABCONNECTIN-RELATED"/>
    <property type="match status" value="1"/>
</dbReference>
<keyword evidence="4" id="KW-1185">Reference proteome</keyword>
<dbReference type="PANTHER" id="PTHR13950:SF9">
    <property type="entry name" value="RABCONNECTIN-3A"/>
    <property type="match status" value="1"/>
</dbReference>
<dbReference type="EMBL" id="JAGHQM010000363">
    <property type="protein sequence ID" value="KAH0562362.1"/>
    <property type="molecule type" value="Genomic_DNA"/>
</dbReference>
<accession>A0A9P8RRM9</accession>
<feature type="compositionally biased region" description="Polar residues" evidence="1">
    <location>
        <begin position="99"/>
        <end position="111"/>
    </location>
</feature>
<gene>
    <name evidence="3" type="ORF">GP486_002942</name>
</gene>
<comment type="caution">
    <text evidence="3">The sequence shown here is derived from an EMBL/GenBank/DDBJ whole genome shotgun (WGS) entry which is preliminary data.</text>
</comment>
<evidence type="ECO:0000313" key="4">
    <source>
        <dbReference type="Proteomes" id="UP000750711"/>
    </source>
</evidence>
<dbReference type="InterPro" id="IPR015943">
    <property type="entry name" value="WD40/YVTN_repeat-like_dom_sf"/>
</dbReference>
<feature type="region of interest" description="Disordered" evidence="1">
    <location>
        <begin position="99"/>
        <end position="125"/>
    </location>
</feature>
<dbReference type="Proteomes" id="UP000750711">
    <property type="component" value="Unassembled WGS sequence"/>
</dbReference>
<feature type="region of interest" description="Disordered" evidence="1">
    <location>
        <begin position="1"/>
        <end position="33"/>
    </location>
</feature>
<evidence type="ECO:0000313" key="3">
    <source>
        <dbReference type="EMBL" id="KAH0562362.1"/>
    </source>
</evidence>
<dbReference type="SUPFAM" id="SSF50978">
    <property type="entry name" value="WD40 repeat-like"/>
    <property type="match status" value="1"/>
</dbReference>
<dbReference type="InterPro" id="IPR036322">
    <property type="entry name" value="WD40_repeat_dom_sf"/>
</dbReference>
<reference evidence="3" key="1">
    <citation type="submission" date="2021-03" db="EMBL/GenBank/DDBJ databases">
        <title>Comparative genomics and phylogenomic investigation of the class Geoglossomycetes provide insights into ecological specialization and systematics.</title>
        <authorList>
            <person name="Melie T."/>
            <person name="Pirro S."/>
            <person name="Miller A.N."/>
            <person name="Quandt A."/>
        </authorList>
    </citation>
    <scope>NUCLEOTIDE SEQUENCE</scope>
    <source>
        <strain evidence="3">CAQ_001_2017</strain>
    </source>
</reference>
<dbReference type="GO" id="GO:0045145">
    <property type="term" value="F:single-stranded DNA 5'-3' DNA exonuclease activity"/>
    <property type="evidence" value="ECO:0007669"/>
    <property type="project" value="InterPro"/>
</dbReference>
<dbReference type="GO" id="GO:0007035">
    <property type="term" value="P:vacuolar acidification"/>
    <property type="evidence" value="ECO:0007669"/>
    <property type="project" value="TreeGrafter"/>
</dbReference>
<dbReference type="InterPro" id="IPR019190">
    <property type="entry name" value="EXOV"/>
</dbReference>
<feature type="compositionally biased region" description="Basic and acidic residues" evidence="1">
    <location>
        <begin position="112"/>
        <end position="125"/>
    </location>
</feature>
<dbReference type="InterPro" id="IPR052208">
    <property type="entry name" value="DmX-like/RAVE_component"/>
</dbReference>